<dbReference type="GO" id="GO:0016773">
    <property type="term" value="F:phosphotransferase activity, alcohol group as acceptor"/>
    <property type="evidence" value="ECO:0007669"/>
    <property type="project" value="UniProtKB-UniRule"/>
</dbReference>
<proteinExistence type="inferred from homology"/>
<dbReference type="AlphaFoldDB" id="F0S8X0"/>
<dbReference type="EC" id="2.7.1.170" evidence="1"/>
<dbReference type="eggNOG" id="COG2377">
    <property type="taxonomic scope" value="Bacteria"/>
</dbReference>
<comment type="function">
    <text evidence="1">Catalyzes the specific phosphorylation of 1,6-anhydro-N-acetylmuramic acid (anhMurNAc) with the simultaneous cleavage of the 1,6-anhydro ring, generating MurNAc-6-P. Is required for the utilization of anhMurNAc either imported from the medium or derived from its own cell wall murein, and thus plays a role in cell wall recycling.</text>
</comment>
<dbReference type="CDD" id="cd24050">
    <property type="entry name" value="ASKHA_NBD_ANMK"/>
    <property type="match status" value="1"/>
</dbReference>
<dbReference type="Proteomes" id="UP000000310">
    <property type="component" value="Chromosome"/>
</dbReference>
<feature type="binding site" evidence="1">
    <location>
        <begin position="24"/>
        <end position="31"/>
    </location>
    <ligand>
        <name>ATP</name>
        <dbReference type="ChEBI" id="CHEBI:30616"/>
    </ligand>
</feature>
<protein>
    <recommendedName>
        <fullName evidence="1">Anhydro-N-acetylmuramic acid kinase</fullName>
        <ecNumber evidence="1">2.7.1.170</ecNumber>
    </recommendedName>
    <alternativeName>
        <fullName evidence="1">AnhMurNAc kinase</fullName>
    </alternativeName>
</protein>
<comment type="similarity">
    <text evidence="1">Belongs to the anhydro-N-acetylmuramic acid kinase family.</text>
</comment>
<comment type="catalytic activity">
    <reaction evidence="1">
        <text>1,6-anhydro-N-acetyl-beta-muramate + ATP + H2O = N-acetyl-D-muramate 6-phosphate + ADP + H(+)</text>
        <dbReference type="Rhea" id="RHEA:24952"/>
        <dbReference type="ChEBI" id="CHEBI:15377"/>
        <dbReference type="ChEBI" id="CHEBI:15378"/>
        <dbReference type="ChEBI" id="CHEBI:30616"/>
        <dbReference type="ChEBI" id="CHEBI:58690"/>
        <dbReference type="ChEBI" id="CHEBI:58722"/>
        <dbReference type="ChEBI" id="CHEBI:456216"/>
        <dbReference type="EC" id="2.7.1.170"/>
    </reaction>
</comment>
<dbReference type="InterPro" id="IPR005338">
    <property type="entry name" value="Anhydro_N_Ac-Mur_kinase"/>
</dbReference>
<keyword evidence="3" id="KW-1185">Reference proteome</keyword>
<dbReference type="PANTHER" id="PTHR30605">
    <property type="entry name" value="ANHYDRO-N-ACETYLMURAMIC ACID KINASE"/>
    <property type="match status" value="1"/>
</dbReference>
<comment type="pathway">
    <text evidence="1">Amino-sugar metabolism; 1,6-anhydro-N-acetylmuramate degradation.</text>
</comment>
<keyword evidence="1" id="KW-0418">Kinase</keyword>
<evidence type="ECO:0000313" key="2">
    <source>
        <dbReference type="EMBL" id="ADY53457.1"/>
    </source>
</evidence>
<dbReference type="GO" id="GO:0097175">
    <property type="term" value="P:1,6-anhydro-N-acetyl-beta-muramic acid catabolic process"/>
    <property type="evidence" value="ECO:0007669"/>
    <property type="project" value="UniProtKB-UniRule"/>
</dbReference>
<keyword evidence="1" id="KW-0067">ATP-binding</keyword>
<dbReference type="Pfam" id="PF03702">
    <property type="entry name" value="AnmK"/>
    <property type="match status" value="1"/>
</dbReference>
<dbReference type="KEGG" id="psn:Pedsa_2918"/>
<sequence length="389" mass="43060">MNNIQKLYQIAQKQERLIIGLMSGTSLDGLDIALCKFSGKGLQTQVNLIHYETVPYQADFKEDIKKIFSKQNVDLELLCLLNEKIGLVHAELINTTLKKWNIQNELIDAIASHGQTIFHSPFTRHRNPNYPNSTLQIGDGDHIAVKTGIITVSDFRQKNIAAGAEGAPLAVYGDFLLFGKNNKNTVLLNIGGISNITYLPKNSEMYSTDLGPGNTLIDQYMQREFGLYFDKDAAYAKRGSINNALLSFLLDDTFFSTAVPKSTGPELFNLEYLDNCIAKTNTKISSYDVLATLCEFTAITISKALEDKEPDFDLIVSGGGIHNPLIMERLKYHLPLANFKDIEEFGISADAKEAVLFALLANETLSGESADFKTKTVPNICMGKICLPN</sequence>
<keyword evidence="1" id="KW-0119">Carbohydrate metabolism</keyword>
<comment type="pathway">
    <text evidence="1">Cell wall biogenesis; peptidoglycan recycling.</text>
</comment>
<organism evidence="2 3">
    <name type="scientific">Pseudopedobacter saltans (strain ATCC 51119 / DSM 12145 / JCM 21818 / CCUG 39354 / LMG 10337 / NBRC 100064 / NCIMB 13643)</name>
    <name type="common">Pedobacter saltans</name>
    <dbReference type="NCBI Taxonomy" id="762903"/>
    <lineage>
        <taxon>Bacteria</taxon>
        <taxon>Pseudomonadati</taxon>
        <taxon>Bacteroidota</taxon>
        <taxon>Sphingobacteriia</taxon>
        <taxon>Sphingobacteriales</taxon>
        <taxon>Sphingobacteriaceae</taxon>
        <taxon>Pseudopedobacter</taxon>
    </lineage>
</organism>
<dbReference type="Gene3D" id="3.30.420.40">
    <property type="match status" value="2"/>
</dbReference>
<dbReference type="NCBIfam" id="NF007148">
    <property type="entry name" value="PRK09585.3-2"/>
    <property type="match status" value="1"/>
</dbReference>
<name>F0S8X0_PSESL</name>
<dbReference type="SUPFAM" id="SSF53067">
    <property type="entry name" value="Actin-like ATPase domain"/>
    <property type="match status" value="1"/>
</dbReference>
<dbReference type="STRING" id="762903.Pedsa_2918"/>
<gene>
    <name evidence="1" type="primary">anmK</name>
    <name evidence="2" type="ordered locus">Pedsa_2918</name>
</gene>
<dbReference type="HOGENOM" id="CLU_038782_0_0_10"/>
<dbReference type="RefSeq" id="WP_013633942.1">
    <property type="nucleotide sequence ID" value="NC_015177.1"/>
</dbReference>
<evidence type="ECO:0000313" key="3">
    <source>
        <dbReference type="Proteomes" id="UP000000310"/>
    </source>
</evidence>
<dbReference type="GO" id="GO:0006040">
    <property type="term" value="P:amino sugar metabolic process"/>
    <property type="evidence" value="ECO:0007669"/>
    <property type="project" value="InterPro"/>
</dbReference>
<reference evidence="2 3" key="1">
    <citation type="journal article" date="2011" name="Stand. Genomic Sci.">
        <title>Complete genome sequence of the gliding, heparinolytic Pedobacter saltans type strain (113).</title>
        <authorList>
            <person name="Liolios K."/>
            <person name="Sikorski J."/>
            <person name="Lu M."/>
            <person name="Nolan M."/>
            <person name="Lapidus A."/>
            <person name="Lucas S."/>
            <person name="Hammon N."/>
            <person name="Deshpande S."/>
            <person name="Cheng J.F."/>
            <person name="Tapia R."/>
            <person name="Han C."/>
            <person name="Goodwin L."/>
            <person name="Pitluck S."/>
            <person name="Huntemann M."/>
            <person name="Ivanova N."/>
            <person name="Pagani I."/>
            <person name="Mavromatis K."/>
            <person name="Ovchinikova G."/>
            <person name="Pati A."/>
            <person name="Chen A."/>
            <person name="Palaniappan K."/>
            <person name="Land M."/>
            <person name="Hauser L."/>
            <person name="Brambilla E.M."/>
            <person name="Kotsyurbenko O."/>
            <person name="Rohde M."/>
            <person name="Tindall B.J."/>
            <person name="Abt B."/>
            <person name="Goker M."/>
            <person name="Detter J.C."/>
            <person name="Woyke T."/>
            <person name="Bristow J."/>
            <person name="Eisen J.A."/>
            <person name="Markowitz V."/>
            <person name="Hugenholtz P."/>
            <person name="Klenk H.P."/>
            <person name="Kyrpides N.C."/>
        </authorList>
    </citation>
    <scope>NUCLEOTIDE SEQUENCE [LARGE SCALE GENOMIC DNA]</scope>
    <source>
        <strain evidence="3">ATCC 51119 / DSM 12145 / JCM 21818 / LMG 10337 / NBRC 100064 / NCIMB 13643</strain>
    </source>
</reference>
<dbReference type="GO" id="GO:0016301">
    <property type="term" value="F:kinase activity"/>
    <property type="evidence" value="ECO:0007669"/>
    <property type="project" value="UniProtKB-KW"/>
</dbReference>
<dbReference type="UniPathway" id="UPA00343"/>
<dbReference type="HAMAP" id="MF_01270">
    <property type="entry name" value="AnhMurNAc_kinase"/>
    <property type="match status" value="1"/>
</dbReference>
<dbReference type="UniPathway" id="UPA00544"/>
<reference evidence="3" key="2">
    <citation type="submission" date="2011-02" db="EMBL/GenBank/DDBJ databases">
        <title>The complete genome of Pedobacter saltans DSM 12145.</title>
        <authorList>
            <consortium name="US DOE Joint Genome Institute (JGI-PGF)"/>
            <person name="Lucas S."/>
            <person name="Copeland A."/>
            <person name="Lapidus A."/>
            <person name="Bruce D."/>
            <person name="Goodwin L."/>
            <person name="Pitluck S."/>
            <person name="Kyrpides N."/>
            <person name="Mavromatis K."/>
            <person name="Pagani I."/>
            <person name="Ivanova N."/>
            <person name="Ovchinnikova G."/>
            <person name="Lu M."/>
            <person name="Detter J.C."/>
            <person name="Han C."/>
            <person name="Land M."/>
            <person name="Hauser L."/>
            <person name="Markowitz V."/>
            <person name="Cheng J.-F."/>
            <person name="Hugenholtz P."/>
            <person name="Woyke T."/>
            <person name="Wu D."/>
            <person name="Tindall B."/>
            <person name="Pomrenke H.G."/>
            <person name="Brambilla E."/>
            <person name="Klenk H.-P."/>
            <person name="Eisen J.A."/>
        </authorList>
    </citation>
    <scope>NUCLEOTIDE SEQUENCE [LARGE SCALE GENOMIC DNA]</scope>
    <source>
        <strain evidence="3">ATCC 51119 / DSM 12145 / JCM 21818 / LMG 10337 / NBRC 100064 / NCIMB 13643</strain>
    </source>
</reference>
<dbReference type="GO" id="GO:0005524">
    <property type="term" value="F:ATP binding"/>
    <property type="evidence" value="ECO:0007669"/>
    <property type="project" value="UniProtKB-UniRule"/>
</dbReference>
<evidence type="ECO:0000256" key="1">
    <source>
        <dbReference type="HAMAP-Rule" id="MF_01270"/>
    </source>
</evidence>
<accession>F0S8X0</accession>
<dbReference type="OrthoDB" id="9763949at2"/>
<keyword evidence="1" id="KW-0808">Transferase</keyword>
<keyword evidence="1" id="KW-0547">Nucleotide-binding</keyword>
<dbReference type="EMBL" id="CP002545">
    <property type="protein sequence ID" value="ADY53457.1"/>
    <property type="molecule type" value="Genomic_DNA"/>
</dbReference>
<dbReference type="GO" id="GO:0009254">
    <property type="term" value="P:peptidoglycan turnover"/>
    <property type="evidence" value="ECO:0007669"/>
    <property type="project" value="UniProtKB-UniRule"/>
</dbReference>
<dbReference type="InterPro" id="IPR043129">
    <property type="entry name" value="ATPase_NBD"/>
</dbReference>
<dbReference type="PANTHER" id="PTHR30605:SF0">
    <property type="entry name" value="ANHYDRO-N-ACETYLMURAMIC ACID KINASE"/>
    <property type="match status" value="1"/>
</dbReference>